<dbReference type="KEGG" id="skl:C7J89_06720"/>
<dbReference type="RefSeq" id="WP_061854327.1">
    <property type="nucleotide sequence ID" value="NZ_BKAQ01000014.1"/>
</dbReference>
<dbReference type="OrthoDB" id="9787430at2"/>
<evidence type="ECO:0000313" key="9">
    <source>
        <dbReference type="EMBL" id="KYH14140.1"/>
    </source>
</evidence>
<dbReference type="GeneID" id="69905030"/>
<comment type="subcellular location">
    <subcellularLocation>
        <location evidence="1">Endomembrane system</location>
    </subcellularLocation>
</comment>
<comment type="caution">
    <text evidence="9">The sequence shown here is derived from an EMBL/GenBank/DDBJ whole genome shotgun (WGS) entry which is preliminary data.</text>
</comment>
<evidence type="ECO:0000256" key="1">
    <source>
        <dbReference type="ARBA" id="ARBA00004308"/>
    </source>
</evidence>
<keyword evidence="5 6" id="KW-0472">Membrane</keyword>
<reference evidence="8" key="4">
    <citation type="submission" date="2021-09" db="EMBL/GenBank/DDBJ databases">
        <authorList>
            <person name="Gilroy R."/>
        </authorList>
    </citation>
    <scope>NUCLEOTIDE SEQUENCE</scope>
    <source>
        <strain evidence="8">CHK149-3286</strain>
    </source>
</reference>
<dbReference type="EMBL" id="DYVT01000038">
    <property type="protein sequence ID" value="HJF67307.1"/>
    <property type="molecule type" value="Genomic_DNA"/>
</dbReference>
<accession>A0A151A4S0</accession>
<accession>A0A2T4R9J0</accession>
<dbReference type="GO" id="GO:0012505">
    <property type="term" value="C:endomembrane system"/>
    <property type="evidence" value="ECO:0007669"/>
    <property type="project" value="UniProtKB-SubCell"/>
</dbReference>
<proteinExistence type="inferred from homology"/>
<gene>
    <name evidence="9" type="ORF">A0131_04985</name>
    <name evidence="8" type="ORF">K8V85_03255</name>
    <name evidence="7" type="ORF">SKL01_17810</name>
</gene>
<evidence type="ECO:0000313" key="10">
    <source>
        <dbReference type="Proteomes" id="UP000075418"/>
    </source>
</evidence>
<evidence type="ECO:0000256" key="3">
    <source>
        <dbReference type="ARBA" id="ARBA00022692"/>
    </source>
</evidence>
<evidence type="ECO:0000256" key="2">
    <source>
        <dbReference type="ARBA" id="ARBA00008053"/>
    </source>
</evidence>
<evidence type="ECO:0000313" key="11">
    <source>
        <dbReference type="Proteomes" id="UP000321040"/>
    </source>
</evidence>
<evidence type="ECO:0000313" key="8">
    <source>
        <dbReference type="EMBL" id="HJF67307.1"/>
    </source>
</evidence>
<evidence type="ECO:0000256" key="5">
    <source>
        <dbReference type="ARBA" id="ARBA00023136"/>
    </source>
</evidence>
<dbReference type="EMBL" id="LUGM01000002">
    <property type="protein sequence ID" value="KYH14140.1"/>
    <property type="molecule type" value="Genomic_DNA"/>
</dbReference>
<dbReference type="PANTHER" id="PTHR35791:SF1">
    <property type="entry name" value="UPF0754 MEMBRANE PROTEIN YHEB"/>
    <property type="match status" value="1"/>
</dbReference>
<comment type="similarity">
    <text evidence="2">Belongs to the UPF0754 family.</text>
</comment>
<feature type="transmembrane region" description="Helical" evidence="6">
    <location>
        <begin position="353"/>
        <end position="375"/>
    </location>
</feature>
<reference evidence="9 10" key="1">
    <citation type="submission" date="2016-02" db="EMBL/GenBank/DDBJ databases">
        <title>Draft genome sequence of hydrocarbon degrading Staphylococcus saprophyticus Strain CNV2, isolated from crude-oil contaminated soil from Noonmati Oil Refinery, Guwahati, Assam, India.</title>
        <authorList>
            <person name="Mukherjee A."/>
            <person name="Chettri B."/>
            <person name="Langpoklakpam J."/>
            <person name="Singh A.K."/>
            <person name="Chattopadhyay D.J."/>
        </authorList>
    </citation>
    <scope>NUCLEOTIDE SEQUENCE [LARGE SCALE GENOMIC DNA]</scope>
    <source>
        <strain evidence="9 10">CNV2</strain>
    </source>
</reference>
<feature type="transmembrane region" description="Helical" evidence="6">
    <location>
        <begin position="6"/>
        <end position="30"/>
    </location>
</feature>
<name>A0A151A4S0_9STAP</name>
<dbReference type="Pfam" id="PF04286">
    <property type="entry name" value="DUF445"/>
    <property type="match status" value="1"/>
</dbReference>
<dbReference type="PIRSF" id="PIRSF032178">
    <property type="entry name" value="UCP032178"/>
    <property type="match status" value="1"/>
</dbReference>
<protein>
    <submittedName>
        <fullName evidence="8">DUF445 family protein</fullName>
    </submittedName>
    <submittedName>
        <fullName evidence="7">UPF0754 membrane protein</fullName>
    </submittedName>
</protein>
<evidence type="ECO:0000256" key="4">
    <source>
        <dbReference type="ARBA" id="ARBA00022989"/>
    </source>
</evidence>
<dbReference type="Proteomes" id="UP000706163">
    <property type="component" value="Unassembled WGS sequence"/>
</dbReference>
<dbReference type="Proteomes" id="UP000075418">
    <property type="component" value="Unassembled WGS sequence"/>
</dbReference>
<dbReference type="PANTHER" id="PTHR35791">
    <property type="entry name" value="UPF0754 MEMBRANE PROTEIN YHEB"/>
    <property type="match status" value="1"/>
</dbReference>
<evidence type="ECO:0000313" key="7">
    <source>
        <dbReference type="EMBL" id="GEP82603.1"/>
    </source>
</evidence>
<evidence type="ECO:0000256" key="6">
    <source>
        <dbReference type="SAM" id="Phobius"/>
    </source>
</evidence>
<dbReference type="AlphaFoldDB" id="A0A151A4S0"/>
<dbReference type="Proteomes" id="UP000321040">
    <property type="component" value="Unassembled WGS sequence"/>
</dbReference>
<reference evidence="7 11" key="2">
    <citation type="submission" date="2019-07" db="EMBL/GenBank/DDBJ databases">
        <title>Whole genome shotgun sequence of Staphylococcus kloosii NBRC 109624.</title>
        <authorList>
            <person name="Hosoyama A."/>
            <person name="Uohara A."/>
            <person name="Ohji S."/>
            <person name="Ichikawa N."/>
        </authorList>
    </citation>
    <scope>NUCLEOTIDE SEQUENCE [LARGE SCALE GENOMIC DNA]</scope>
    <source>
        <strain evidence="7 11">NBRC 109624</strain>
    </source>
</reference>
<organism evidence="9 10">
    <name type="scientific">Staphylococcus kloosii</name>
    <dbReference type="NCBI Taxonomy" id="29384"/>
    <lineage>
        <taxon>Bacteria</taxon>
        <taxon>Bacillati</taxon>
        <taxon>Bacillota</taxon>
        <taxon>Bacilli</taxon>
        <taxon>Bacillales</taxon>
        <taxon>Staphylococcaceae</taxon>
        <taxon>Staphylococcus</taxon>
    </lineage>
</organism>
<keyword evidence="3 6" id="KW-0812">Transmembrane</keyword>
<dbReference type="EMBL" id="BKAQ01000014">
    <property type="protein sequence ID" value="GEP82603.1"/>
    <property type="molecule type" value="Genomic_DNA"/>
</dbReference>
<dbReference type="InterPro" id="IPR007383">
    <property type="entry name" value="DUF445"/>
</dbReference>
<dbReference type="InterPro" id="IPR016991">
    <property type="entry name" value="UCP032178"/>
</dbReference>
<keyword evidence="11" id="KW-1185">Reference proteome</keyword>
<keyword evidence="4 6" id="KW-1133">Transmembrane helix</keyword>
<sequence length="376" mass="42780">MHALLIILFMIVIGALIGGVTNIIAVKMLFHPFKTYYIFGKRVPFTPGLIPKRREEIASKIGQVIEDHLLTEEVIYAKLNAPTSRAAIEELLKEQIQKLKNDNITIQDILTKLDIKDTQLINDKATDLISTKLSQYYQSNCNEKLTDLLPTEVEQLLDDKVAHLHELLFERAYIYLNSEKGTQDISSMLETFFNEKGKIVGMLQMFMSKESIVDRIQSELIRLTSHPKANAIASKIINNEYQNLKQQHLNEVLDDEKFAGMQQSVATLIVNYLNIDKQVNTPIHQLMPDFINYLEDSVSVKLTNVIIDNICRHITPIMQKINLSGMVEQQINTFDLDYIERLIIDIANKELKLIMLLGFILGGIIGALQGVIAIFV</sequence>
<reference evidence="8" key="3">
    <citation type="journal article" date="2021" name="PeerJ">
        <title>Extensive microbial diversity within the chicken gut microbiome revealed by metagenomics and culture.</title>
        <authorList>
            <person name="Gilroy R."/>
            <person name="Ravi A."/>
            <person name="Getino M."/>
            <person name="Pursley I."/>
            <person name="Horton D.L."/>
            <person name="Alikhan N.F."/>
            <person name="Baker D."/>
            <person name="Gharbi K."/>
            <person name="Hall N."/>
            <person name="Watson M."/>
            <person name="Adriaenssens E.M."/>
            <person name="Foster-Nyarko E."/>
            <person name="Jarju S."/>
            <person name="Secka A."/>
            <person name="Antonio M."/>
            <person name="Oren A."/>
            <person name="Chaudhuri R.R."/>
            <person name="La Ragione R."/>
            <person name="Hildebrand F."/>
            <person name="Pallen M.J."/>
        </authorList>
    </citation>
    <scope>NUCLEOTIDE SEQUENCE</scope>
    <source>
        <strain evidence="8">CHK149-3286</strain>
    </source>
</reference>